<reference evidence="1 2" key="1">
    <citation type="journal article" date="2007" name="Genome Biol.">
        <title>Characterization and modeling of the Haemophilus influenzae core and supragenomes based on the complete genomic sequences of Rd and 12 clinical nontypeable strains.</title>
        <authorList>
            <person name="Hogg J.S."/>
            <person name="Hu F.Z."/>
            <person name="Janto B."/>
            <person name="Boissy R."/>
            <person name="Hayes J."/>
            <person name="Keefe R."/>
            <person name="Post J.C."/>
            <person name="Ehrlich G.D."/>
        </authorList>
    </citation>
    <scope>NUCLEOTIDE SEQUENCE [LARGE SCALE GENOMIC DNA]</scope>
    <source>
        <strain evidence="1 2">22.4-21</strain>
    </source>
</reference>
<dbReference type="EMBL" id="AAZJ01000028">
    <property type="protein sequence ID" value="EDK12782.1"/>
    <property type="molecule type" value="Genomic_DNA"/>
</dbReference>
<dbReference type="Proteomes" id="UP000005596">
    <property type="component" value="Unassembled WGS sequence"/>
</dbReference>
<accession>A4P1D0</accession>
<organism evidence="1 2">
    <name type="scientific">Haemophilus influenzae 22.4-21</name>
    <dbReference type="NCBI Taxonomy" id="375063"/>
    <lineage>
        <taxon>Bacteria</taxon>
        <taxon>Pseudomonadati</taxon>
        <taxon>Pseudomonadota</taxon>
        <taxon>Gammaproteobacteria</taxon>
        <taxon>Pasteurellales</taxon>
        <taxon>Pasteurellaceae</taxon>
        <taxon>Haemophilus</taxon>
    </lineage>
</organism>
<dbReference type="AlphaFoldDB" id="A4P1D0"/>
<sequence length="93" mass="10466">MIVLVSQWKKLAMSELVILIHPFPVEVVGEKITVVIVIVVRQIDGMTTNLDTEKTKSILMHLMSEEITLVGVVVIAQLAEQLVKNIIRFLMVK</sequence>
<protein>
    <submittedName>
        <fullName evidence="1">Uncharacterized protein</fullName>
    </submittedName>
</protein>
<proteinExistence type="predicted"/>
<gene>
    <name evidence="1" type="ORF">CGSHiR3021_03138</name>
</gene>
<dbReference type="BioCyc" id="HINF375063:G119K-2289-MONOMER"/>
<name>A4P1D0_HAEIF</name>
<evidence type="ECO:0000313" key="2">
    <source>
        <dbReference type="Proteomes" id="UP000005596"/>
    </source>
</evidence>
<evidence type="ECO:0000313" key="1">
    <source>
        <dbReference type="EMBL" id="EDK12782.1"/>
    </source>
</evidence>